<evidence type="ECO:0000256" key="2">
    <source>
        <dbReference type="PROSITE-ProRule" id="PRU00335"/>
    </source>
</evidence>
<dbReference type="EMBL" id="JBHRYE010000049">
    <property type="protein sequence ID" value="MFC3673644.1"/>
    <property type="molecule type" value="Genomic_DNA"/>
</dbReference>
<organism evidence="4 5">
    <name type="scientific">Novosphingobium pokkalii</name>
    <dbReference type="NCBI Taxonomy" id="1770194"/>
    <lineage>
        <taxon>Bacteria</taxon>
        <taxon>Pseudomonadati</taxon>
        <taxon>Pseudomonadota</taxon>
        <taxon>Alphaproteobacteria</taxon>
        <taxon>Sphingomonadales</taxon>
        <taxon>Sphingomonadaceae</taxon>
        <taxon>Novosphingobium</taxon>
    </lineage>
</organism>
<reference evidence="5" key="1">
    <citation type="journal article" date="2019" name="Int. J. Syst. Evol. Microbiol.">
        <title>The Global Catalogue of Microorganisms (GCM) 10K type strain sequencing project: providing services to taxonomists for standard genome sequencing and annotation.</title>
        <authorList>
            <consortium name="The Broad Institute Genomics Platform"/>
            <consortium name="The Broad Institute Genome Sequencing Center for Infectious Disease"/>
            <person name="Wu L."/>
            <person name="Ma J."/>
        </authorList>
    </citation>
    <scope>NUCLEOTIDE SEQUENCE [LARGE SCALE GENOMIC DNA]</scope>
    <source>
        <strain evidence="5">KCTC 42224</strain>
    </source>
</reference>
<dbReference type="RefSeq" id="WP_191324903.1">
    <property type="nucleotide sequence ID" value="NZ_BMZP01000012.1"/>
</dbReference>
<gene>
    <name evidence="4" type="ORF">ACFOOT_19660</name>
</gene>
<dbReference type="PROSITE" id="PS50977">
    <property type="entry name" value="HTH_TETR_2"/>
    <property type="match status" value="1"/>
</dbReference>
<comment type="caution">
    <text evidence="4">The sequence shown here is derived from an EMBL/GenBank/DDBJ whole genome shotgun (WGS) entry which is preliminary data.</text>
</comment>
<dbReference type="SUPFAM" id="SSF48498">
    <property type="entry name" value="Tetracyclin repressor-like, C-terminal domain"/>
    <property type="match status" value="1"/>
</dbReference>
<dbReference type="InterPro" id="IPR009057">
    <property type="entry name" value="Homeodomain-like_sf"/>
</dbReference>
<protein>
    <submittedName>
        <fullName evidence="4">TetR/AcrR family transcriptional regulator C-terminal domain-containing protein</fullName>
    </submittedName>
</protein>
<dbReference type="Proteomes" id="UP001595683">
    <property type="component" value="Unassembled WGS sequence"/>
</dbReference>
<dbReference type="InterPro" id="IPR050109">
    <property type="entry name" value="HTH-type_TetR-like_transc_reg"/>
</dbReference>
<evidence type="ECO:0000259" key="3">
    <source>
        <dbReference type="PROSITE" id="PS50977"/>
    </source>
</evidence>
<sequence>MRVKSDTRREAILEIAKDLFREVGYERASMAMISARVGGSKATLYSYFKSKEALFAAAMIAAMEEQAQGLLNLLDPEDTDLRAVLVRFGHAYLALLTSADALAITRTAIAEGTASGLGTELYELGPRRGWGAVETYMRALVERGALRPCDPHFAAGHLKGLLEAGVMEPMLFGAPMEFPADTGIAEAVDCFLRAYAAG</sequence>
<dbReference type="InterPro" id="IPR036271">
    <property type="entry name" value="Tet_transcr_reg_TetR-rel_C_sf"/>
</dbReference>
<dbReference type="InterPro" id="IPR001647">
    <property type="entry name" value="HTH_TetR"/>
</dbReference>
<dbReference type="Pfam" id="PF14246">
    <property type="entry name" value="TetR_C_7"/>
    <property type="match status" value="1"/>
</dbReference>
<keyword evidence="5" id="KW-1185">Reference proteome</keyword>
<dbReference type="InterPro" id="IPR039536">
    <property type="entry name" value="TetR_C_Proteobacteria"/>
</dbReference>
<dbReference type="Pfam" id="PF00440">
    <property type="entry name" value="TetR_N"/>
    <property type="match status" value="1"/>
</dbReference>
<evidence type="ECO:0000313" key="4">
    <source>
        <dbReference type="EMBL" id="MFC3673644.1"/>
    </source>
</evidence>
<dbReference type="PANTHER" id="PTHR30055">
    <property type="entry name" value="HTH-TYPE TRANSCRIPTIONAL REGULATOR RUTR"/>
    <property type="match status" value="1"/>
</dbReference>
<accession>A0ABV7V873</accession>
<feature type="domain" description="HTH tetR-type" evidence="3">
    <location>
        <begin position="6"/>
        <end position="66"/>
    </location>
</feature>
<dbReference type="SUPFAM" id="SSF46689">
    <property type="entry name" value="Homeodomain-like"/>
    <property type="match status" value="1"/>
</dbReference>
<dbReference type="Gene3D" id="1.10.357.10">
    <property type="entry name" value="Tetracycline Repressor, domain 2"/>
    <property type="match status" value="1"/>
</dbReference>
<evidence type="ECO:0000313" key="5">
    <source>
        <dbReference type="Proteomes" id="UP001595683"/>
    </source>
</evidence>
<dbReference type="PANTHER" id="PTHR30055:SF119">
    <property type="entry name" value="NALC"/>
    <property type="match status" value="1"/>
</dbReference>
<proteinExistence type="predicted"/>
<keyword evidence="1 2" id="KW-0238">DNA-binding</keyword>
<dbReference type="Gene3D" id="1.10.10.60">
    <property type="entry name" value="Homeodomain-like"/>
    <property type="match status" value="1"/>
</dbReference>
<feature type="DNA-binding region" description="H-T-H motif" evidence="2">
    <location>
        <begin position="29"/>
        <end position="48"/>
    </location>
</feature>
<name>A0ABV7V873_9SPHN</name>
<dbReference type="PRINTS" id="PR00455">
    <property type="entry name" value="HTHTETR"/>
</dbReference>
<evidence type="ECO:0000256" key="1">
    <source>
        <dbReference type="ARBA" id="ARBA00023125"/>
    </source>
</evidence>